<evidence type="ECO:0000313" key="5">
    <source>
        <dbReference type="Proteomes" id="UP000004090"/>
    </source>
</evidence>
<dbReference type="NCBIfam" id="TIGR00010">
    <property type="entry name" value="YchF/TatD family DNA exonuclease"/>
    <property type="match status" value="1"/>
</dbReference>
<organism evidence="4 5">
    <name type="scientific">Amedibacillus dolichus DSM 3991</name>
    <dbReference type="NCBI Taxonomy" id="428127"/>
    <lineage>
        <taxon>Bacteria</taxon>
        <taxon>Bacillati</taxon>
        <taxon>Bacillota</taxon>
        <taxon>Erysipelotrichia</taxon>
        <taxon>Erysipelotrichales</taxon>
        <taxon>Erysipelotrichaceae</taxon>
        <taxon>Amedibacillus</taxon>
    </lineage>
</organism>
<keyword evidence="1 3" id="KW-0479">Metal-binding</keyword>
<dbReference type="CDD" id="cd01310">
    <property type="entry name" value="TatD_DNAse"/>
    <property type="match status" value="1"/>
</dbReference>
<reference evidence="4 5" key="1">
    <citation type="submission" date="2007-09" db="EMBL/GenBank/DDBJ databases">
        <title>Draft genome sequence of Eubacterium dolichum (DSM 3991).</title>
        <authorList>
            <person name="Sudarsanam P."/>
            <person name="Ley R."/>
            <person name="Guruge J."/>
            <person name="Turnbaugh P.J."/>
            <person name="Mahowald M."/>
            <person name="Liep D."/>
            <person name="Gordon J."/>
        </authorList>
    </citation>
    <scope>NUCLEOTIDE SEQUENCE [LARGE SCALE GENOMIC DNA]</scope>
    <source>
        <strain evidence="4 5">DSM 3991</strain>
    </source>
</reference>
<feature type="binding site" evidence="3">
    <location>
        <position position="134"/>
    </location>
    <ligand>
        <name>a divalent metal cation</name>
        <dbReference type="ChEBI" id="CHEBI:60240"/>
        <label>2</label>
    </ligand>
</feature>
<reference evidence="4 5" key="2">
    <citation type="submission" date="2007-09" db="EMBL/GenBank/DDBJ databases">
        <authorList>
            <person name="Fulton L."/>
            <person name="Clifton S."/>
            <person name="Fulton B."/>
            <person name="Xu J."/>
            <person name="Minx P."/>
            <person name="Pepin K.H."/>
            <person name="Johnson M."/>
            <person name="Thiruvilangam P."/>
            <person name="Bhonagiri V."/>
            <person name="Nash W.E."/>
            <person name="Mardis E.R."/>
            <person name="Wilson R.K."/>
        </authorList>
    </citation>
    <scope>NUCLEOTIDE SEQUENCE [LARGE SCALE GENOMIC DNA]</scope>
    <source>
        <strain evidence="4 5">DSM 3991</strain>
    </source>
</reference>
<dbReference type="Pfam" id="PF01026">
    <property type="entry name" value="TatD_DNase"/>
    <property type="match status" value="1"/>
</dbReference>
<dbReference type="eggNOG" id="COG0084">
    <property type="taxonomic scope" value="Bacteria"/>
</dbReference>
<dbReference type="GO" id="GO:0005829">
    <property type="term" value="C:cytosol"/>
    <property type="evidence" value="ECO:0007669"/>
    <property type="project" value="TreeGrafter"/>
</dbReference>
<evidence type="ECO:0000313" key="4">
    <source>
        <dbReference type="EMBL" id="EDP11771.1"/>
    </source>
</evidence>
<name>A8RAY3_9FIRM</name>
<feature type="binding site" evidence="3">
    <location>
        <position position="14"/>
    </location>
    <ligand>
        <name>a divalent metal cation</name>
        <dbReference type="ChEBI" id="CHEBI:60240"/>
        <label>1</label>
    </ligand>
</feature>
<dbReference type="GO" id="GO:0016788">
    <property type="term" value="F:hydrolase activity, acting on ester bonds"/>
    <property type="evidence" value="ECO:0007669"/>
    <property type="project" value="InterPro"/>
</dbReference>
<dbReference type="SUPFAM" id="SSF51556">
    <property type="entry name" value="Metallo-dependent hydrolases"/>
    <property type="match status" value="1"/>
</dbReference>
<sequence length="259" mass="30116">MRDFMYGLTDTHCHITDERLFSRIDEIMENAKAAGVVRMLVVCVGFEEYERAEQLREKGYPLDIALGFHPCDLYKFNEADYQHLEELAACKKLIAIGEIGLDYHWDDVAVEDQKIGFIRQLKLAEKYHLPVLIHMREATKDTVEILLQHSCVGVMHCYSGSYETAEILIRHGYYISYGGPLTFKNSRGAPQVAVKLPIERLLIETDCPYLTPHPFRGKENEPKYISYTFEKLCEIRDMEKEVLAEQLEQNYCRLFYQEG</sequence>
<dbReference type="GO" id="GO:0004536">
    <property type="term" value="F:DNA nuclease activity"/>
    <property type="evidence" value="ECO:0007669"/>
    <property type="project" value="InterPro"/>
</dbReference>
<feature type="binding site" evidence="3">
    <location>
        <position position="98"/>
    </location>
    <ligand>
        <name>a divalent metal cation</name>
        <dbReference type="ChEBI" id="CHEBI:60240"/>
        <label>1</label>
    </ligand>
</feature>
<dbReference type="PIRSF" id="PIRSF005902">
    <property type="entry name" value="DNase_TatD"/>
    <property type="match status" value="1"/>
</dbReference>
<feature type="binding site" evidence="3">
    <location>
        <position position="156"/>
    </location>
    <ligand>
        <name>a divalent metal cation</name>
        <dbReference type="ChEBI" id="CHEBI:60240"/>
        <label>2</label>
    </ligand>
</feature>
<protein>
    <submittedName>
        <fullName evidence="4">Hydrolase, TatD family</fullName>
    </submittedName>
</protein>
<dbReference type="InterPro" id="IPR015991">
    <property type="entry name" value="TatD/YcfH-like"/>
</dbReference>
<proteinExistence type="predicted"/>
<dbReference type="Proteomes" id="UP000004090">
    <property type="component" value="Unassembled WGS sequence"/>
</dbReference>
<keyword evidence="2 4" id="KW-0378">Hydrolase</keyword>
<dbReference type="EMBL" id="ABAW02000018">
    <property type="protein sequence ID" value="EDP11771.1"/>
    <property type="molecule type" value="Genomic_DNA"/>
</dbReference>
<evidence type="ECO:0000256" key="2">
    <source>
        <dbReference type="ARBA" id="ARBA00022801"/>
    </source>
</evidence>
<dbReference type="Gene3D" id="3.20.20.140">
    <property type="entry name" value="Metal-dependent hydrolases"/>
    <property type="match status" value="1"/>
</dbReference>
<dbReference type="InterPro" id="IPR001130">
    <property type="entry name" value="TatD-like"/>
</dbReference>
<gene>
    <name evidence="4" type="ORF">EUBDOL_00950</name>
</gene>
<evidence type="ECO:0000256" key="3">
    <source>
        <dbReference type="PIRSR" id="PIRSR005902-1"/>
    </source>
</evidence>
<dbReference type="AlphaFoldDB" id="A8RAY3"/>
<dbReference type="HOGENOM" id="CLU_031506_4_0_9"/>
<accession>A8RAY3</accession>
<dbReference type="PANTHER" id="PTHR46124:SF2">
    <property type="entry name" value="D-AMINOACYL-TRNA DEACYLASE"/>
    <property type="match status" value="1"/>
</dbReference>
<dbReference type="GO" id="GO:0046872">
    <property type="term" value="F:metal ion binding"/>
    <property type="evidence" value="ECO:0007669"/>
    <property type="project" value="UniProtKB-KW"/>
</dbReference>
<feature type="binding site" evidence="3">
    <location>
        <position position="206"/>
    </location>
    <ligand>
        <name>a divalent metal cation</name>
        <dbReference type="ChEBI" id="CHEBI:60240"/>
        <label>1</label>
    </ligand>
</feature>
<comment type="caution">
    <text evidence="4">The sequence shown here is derived from an EMBL/GenBank/DDBJ whole genome shotgun (WGS) entry which is preliminary data.</text>
</comment>
<dbReference type="InterPro" id="IPR018228">
    <property type="entry name" value="DNase_TatD-rel_CS"/>
</dbReference>
<dbReference type="STRING" id="428127.EUBDOL_00950"/>
<dbReference type="PROSITE" id="PS01091">
    <property type="entry name" value="TATD_3"/>
    <property type="match status" value="1"/>
</dbReference>
<evidence type="ECO:0000256" key="1">
    <source>
        <dbReference type="ARBA" id="ARBA00022723"/>
    </source>
</evidence>
<feature type="binding site" evidence="3">
    <location>
        <position position="12"/>
    </location>
    <ligand>
        <name>a divalent metal cation</name>
        <dbReference type="ChEBI" id="CHEBI:60240"/>
        <label>1</label>
    </ligand>
</feature>
<dbReference type="InterPro" id="IPR032466">
    <property type="entry name" value="Metal_Hydrolase"/>
</dbReference>
<dbReference type="PANTHER" id="PTHR46124">
    <property type="entry name" value="D-AMINOACYL-TRNA DEACYLASE"/>
    <property type="match status" value="1"/>
</dbReference>
<dbReference type="FunFam" id="3.20.20.140:FF:000005">
    <property type="entry name" value="TatD family hydrolase"/>
    <property type="match status" value="1"/>
</dbReference>